<organism evidence="5 6">
    <name type="scientific">Enterococcus phoeniculicola ATCC BAA-412</name>
    <dbReference type="NCBI Taxonomy" id="1158610"/>
    <lineage>
        <taxon>Bacteria</taxon>
        <taxon>Bacillati</taxon>
        <taxon>Bacillota</taxon>
        <taxon>Bacilli</taxon>
        <taxon>Lactobacillales</taxon>
        <taxon>Enterococcaceae</taxon>
        <taxon>Enterococcus</taxon>
    </lineage>
</organism>
<gene>
    <name evidence="5" type="ORF">UC3_01496</name>
</gene>
<dbReference type="OrthoDB" id="9781958at2"/>
<dbReference type="SMART" id="SM00418">
    <property type="entry name" value="HTH_ARSR"/>
    <property type="match status" value="1"/>
</dbReference>
<evidence type="ECO:0000256" key="1">
    <source>
        <dbReference type="ARBA" id="ARBA00023015"/>
    </source>
</evidence>
<evidence type="ECO:0000256" key="2">
    <source>
        <dbReference type="ARBA" id="ARBA00023125"/>
    </source>
</evidence>
<keyword evidence="2" id="KW-0238">DNA-binding</keyword>
<evidence type="ECO:0000256" key="3">
    <source>
        <dbReference type="ARBA" id="ARBA00023163"/>
    </source>
</evidence>
<dbReference type="GO" id="GO:0003700">
    <property type="term" value="F:DNA-binding transcription factor activity"/>
    <property type="evidence" value="ECO:0007669"/>
    <property type="project" value="InterPro"/>
</dbReference>
<sequence>MKIELSESSLPVFSALDSPVRIQIIQLLAKRRMNIKELAKALGLSNSIVTMHVNKLEAADLITTRKIPGKSGIQKVSSLKVENLTVQFPEKIEEAFDYYDADIPLGQFTDYDIAPSCGMASANKFIGQLDMPKFFMDSSRISAQIVWFTKGFLEYKATNYLNPDESLQKIELSMEISSEYPFAKDNWPSDITFSLNDILLGTWTSLGDYSDRRGKINPEWWPNDMNQYGLLKTLQITHEGTFMNGEKLSDVTVKEFQDNSKNWTIRFEVKEESVNVGGLTIFGRGFGDYDQDIKLRVYYS</sequence>
<dbReference type="PROSITE" id="PS50987">
    <property type="entry name" value="HTH_ARSR_2"/>
    <property type="match status" value="1"/>
</dbReference>
<dbReference type="PANTHER" id="PTHR43132:SF2">
    <property type="entry name" value="ARSENICAL RESISTANCE OPERON REPRESSOR ARSR-RELATED"/>
    <property type="match status" value="1"/>
</dbReference>
<dbReference type="CDD" id="cd00090">
    <property type="entry name" value="HTH_ARSR"/>
    <property type="match status" value="1"/>
</dbReference>
<dbReference type="HOGENOM" id="CLU_902760_0_0_9"/>
<dbReference type="Gene3D" id="1.10.10.10">
    <property type="entry name" value="Winged helix-like DNA-binding domain superfamily/Winged helix DNA-binding domain"/>
    <property type="match status" value="1"/>
</dbReference>
<dbReference type="Proteomes" id="UP000013785">
    <property type="component" value="Unassembled WGS sequence"/>
</dbReference>
<dbReference type="GO" id="GO:0003677">
    <property type="term" value="F:DNA binding"/>
    <property type="evidence" value="ECO:0007669"/>
    <property type="project" value="UniProtKB-KW"/>
</dbReference>
<accession>R3TSX1</accession>
<proteinExistence type="predicted"/>
<dbReference type="InterPro" id="IPR011991">
    <property type="entry name" value="ArsR-like_HTH"/>
</dbReference>
<dbReference type="PIRSF" id="PIRSF030050">
    <property type="entry name" value="UCP030050_HTH"/>
    <property type="match status" value="1"/>
</dbReference>
<keyword evidence="3" id="KW-0804">Transcription</keyword>
<dbReference type="EMBL" id="AJAT01000013">
    <property type="protein sequence ID" value="EOL44679.1"/>
    <property type="molecule type" value="Genomic_DNA"/>
</dbReference>
<dbReference type="InterPro" id="IPR036388">
    <property type="entry name" value="WH-like_DNA-bd_sf"/>
</dbReference>
<dbReference type="InterPro" id="IPR036390">
    <property type="entry name" value="WH_DNA-bd_sf"/>
</dbReference>
<keyword evidence="6" id="KW-1185">Reference proteome</keyword>
<dbReference type="PATRIC" id="fig|1158610.3.peg.1481"/>
<keyword evidence="1" id="KW-0805">Transcription regulation</keyword>
<dbReference type="SUPFAM" id="SSF46785">
    <property type="entry name" value="Winged helix' DNA-binding domain"/>
    <property type="match status" value="1"/>
</dbReference>
<dbReference type="STRING" id="154621.RV11_GL002428"/>
<evidence type="ECO:0000259" key="4">
    <source>
        <dbReference type="PROSITE" id="PS50987"/>
    </source>
</evidence>
<dbReference type="InterPro" id="IPR051011">
    <property type="entry name" value="Metal_resp_trans_reg"/>
</dbReference>
<dbReference type="InterPro" id="IPR016943">
    <property type="entry name" value="UCP030050_HTH"/>
</dbReference>
<dbReference type="PANTHER" id="PTHR43132">
    <property type="entry name" value="ARSENICAL RESISTANCE OPERON REPRESSOR ARSR-RELATED"/>
    <property type="match status" value="1"/>
</dbReference>
<dbReference type="eggNOG" id="COG4189">
    <property type="taxonomic scope" value="Bacteria"/>
</dbReference>
<evidence type="ECO:0000313" key="6">
    <source>
        <dbReference type="Proteomes" id="UP000013785"/>
    </source>
</evidence>
<evidence type="ECO:0000313" key="5">
    <source>
        <dbReference type="EMBL" id="EOL44679.1"/>
    </source>
</evidence>
<dbReference type="InterPro" id="IPR001845">
    <property type="entry name" value="HTH_ArsR_DNA-bd_dom"/>
</dbReference>
<protein>
    <recommendedName>
        <fullName evidence="4">HTH arsR-type domain-containing protein</fullName>
    </recommendedName>
</protein>
<feature type="domain" description="HTH arsR-type" evidence="4">
    <location>
        <begin position="1"/>
        <end position="96"/>
    </location>
</feature>
<dbReference type="Pfam" id="PF01022">
    <property type="entry name" value="HTH_5"/>
    <property type="match status" value="1"/>
</dbReference>
<comment type="caution">
    <text evidence="5">The sequence shown here is derived from an EMBL/GenBank/DDBJ whole genome shotgun (WGS) entry which is preliminary data.</text>
</comment>
<dbReference type="RefSeq" id="WP_010768159.1">
    <property type="nucleotide sequence ID" value="NZ_ASWE01000003.1"/>
</dbReference>
<reference evidence="5 6" key="1">
    <citation type="submission" date="2013-02" db="EMBL/GenBank/DDBJ databases">
        <title>The Genome Sequence of Enterococcus phoeniculicola BAA-412.</title>
        <authorList>
            <consortium name="The Broad Institute Genome Sequencing Platform"/>
            <consortium name="The Broad Institute Genome Sequencing Center for Infectious Disease"/>
            <person name="Earl A.M."/>
            <person name="Gilmore M.S."/>
            <person name="Lebreton F."/>
            <person name="Walker B."/>
            <person name="Young S.K."/>
            <person name="Zeng Q."/>
            <person name="Gargeya S."/>
            <person name="Fitzgerald M."/>
            <person name="Haas B."/>
            <person name="Abouelleil A."/>
            <person name="Alvarado L."/>
            <person name="Arachchi H.M."/>
            <person name="Berlin A.M."/>
            <person name="Chapman S.B."/>
            <person name="Dewar J."/>
            <person name="Goldberg J."/>
            <person name="Griggs A."/>
            <person name="Gujja S."/>
            <person name="Hansen M."/>
            <person name="Howarth C."/>
            <person name="Imamovic A."/>
            <person name="Larimer J."/>
            <person name="McCowan C."/>
            <person name="Murphy C."/>
            <person name="Neiman D."/>
            <person name="Pearson M."/>
            <person name="Priest M."/>
            <person name="Roberts A."/>
            <person name="Saif S."/>
            <person name="Shea T."/>
            <person name="Sisk P."/>
            <person name="Sykes S."/>
            <person name="Wortman J."/>
            <person name="Nusbaum C."/>
            <person name="Birren B."/>
        </authorList>
    </citation>
    <scope>NUCLEOTIDE SEQUENCE [LARGE SCALE GENOMIC DNA]</scope>
    <source>
        <strain evidence="5 6">ATCC BAA-412</strain>
    </source>
</reference>
<dbReference type="AlphaFoldDB" id="R3TSX1"/>
<name>R3TSX1_9ENTE</name>